<dbReference type="GO" id="GO:0003860">
    <property type="term" value="F:3-hydroxyisobutyryl-CoA hydrolase activity"/>
    <property type="evidence" value="ECO:0007669"/>
    <property type="project" value="UniProtKB-EC"/>
</dbReference>
<dbReference type="eggNOG" id="KOG1684">
    <property type="taxonomic scope" value="Eukaryota"/>
</dbReference>
<proteinExistence type="inferred from homology"/>
<dbReference type="GO" id="GO:0005739">
    <property type="term" value="C:mitochondrion"/>
    <property type="evidence" value="ECO:0007669"/>
    <property type="project" value="UniProtKB-SubCell"/>
</dbReference>
<dbReference type="PANTHER" id="PTHR43176:SF3">
    <property type="entry name" value="3-HYDROXYISOBUTYRYL-COA HYDROLASE, MITOCHONDRIAL"/>
    <property type="match status" value="1"/>
</dbReference>
<comment type="similarity">
    <text evidence="4">Belongs to the enoyl-CoA hydratase/isomerase family.</text>
</comment>
<evidence type="ECO:0000256" key="5">
    <source>
        <dbReference type="ARBA" id="ARBA00011915"/>
    </source>
</evidence>
<evidence type="ECO:0000256" key="10">
    <source>
        <dbReference type="ARBA" id="ARBA00024871"/>
    </source>
</evidence>
<dbReference type="EMBL" id="CH940652">
    <property type="protein sequence ID" value="KRF78660.1"/>
    <property type="molecule type" value="Genomic_DNA"/>
</dbReference>
<evidence type="ECO:0000256" key="11">
    <source>
        <dbReference type="ARBA" id="ARBA00031181"/>
    </source>
</evidence>
<dbReference type="InterPro" id="IPR045004">
    <property type="entry name" value="ECH_dom"/>
</dbReference>
<dbReference type="GO" id="GO:0006574">
    <property type="term" value="P:L-valine catabolic process"/>
    <property type="evidence" value="ECO:0007669"/>
    <property type="project" value="UniProtKB-UniPathway"/>
</dbReference>
<dbReference type="FunFam" id="3.90.226.10:FF:000026">
    <property type="entry name" value="3-hydroxyisobutyryl-CoA hydrolase, mitochondrial"/>
    <property type="match status" value="1"/>
</dbReference>
<evidence type="ECO:0000256" key="2">
    <source>
        <dbReference type="ARBA" id="ARBA00004173"/>
    </source>
</evidence>
<sequence>MQNPIQRLAYTFGHRAYSQLPLLCAAGARTTEITIKMPMANSTRLSSSSVLATESSNKGMIIINRPKALNAINLEMVRKIYKHLKKCEKSKSLMIIKGTGDKAFCAGGDVRALVDAGPTDESKSFFREEYTANALIGNYKIPYIALIDGITMGGGVGLSVHGKYRVATDRTLFAMPETAIGLFPDVGGSYFLPRLQGKLGLYLGLTGHRLRGADVYYAGIATHYCEGSKIAELEQALLNCPDADEVPDILQRFHCQPEKPFSLQPVLEQINKHFSASSVEGILESLQNDDSDWAKKQLEILCKVSPTSLKVTFRQLELGAQMSLAQCLIMEYRLAVRHLEPRADFKEGVRALLIDKDQKPKWQPATLAEVTEEHLQWFFNKLPDTEELKL</sequence>
<evidence type="ECO:0000313" key="13">
    <source>
        <dbReference type="EMBL" id="KRF78660.1"/>
    </source>
</evidence>
<dbReference type="OrthoDB" id="1737613at2759"/>
<evidence type="ECO:0000256" key="3">
    <source>
        <dbReference type="ARBA" id="ARBA00005109"/>
    </source>
</evidence>
<dbReference type="PANTHER" id="PTHR43176">
    <property type="entry name" value="3-HYDROXYISOBUTYRYL-COA HYDROLASE-RELATED"/>
    <property type="match status" value="1"/>
</dbReference>
<feature type="domain" description="Enoyl-CoA hydratase/isomerase" evidence="12">
    <location>
        <begin position="59"/>
        <end position="379"/>
    </location>
</feature>
<protein>
    <recommendedName>
        <fullName evidence="6">3-hydroxyisobutyryl-CoA hydrolase, mitochondrial</fullName>
        <ecNumber evidence="5">3.1.2.4</ecNumber>
    </recommendedName>
    <alternativeName>
        <fullName evidence="11">3-hydroxyisobutyryl-coenzyme A hydrolase</fullName>
    </alternativeName>
</protein>
<evidence type="ECO:0000259" key="12">
    <source>
        <dbReference type="Pfam" id="PF16113"/>
    </source>
</evidence>
<dbReference type="NCBIfam" id="NF004127">
    <property type="entry name" value="PRK05617.1"/>
    <property type="match status" value="1"/>
</dbReference>
<evidence type="ECO:0000256" key="8">
    <source>
        <dbReference type="ARBA" id="ARBA00022801"/>
    </source>
</evidence>
<evidence type="ECO:0000256" key="4">
    <source>
        <dbReference type="ARBA" id="ARBA00005254"/>
    </source>
</evidence>
<dbReference type="Pfam" id="PF16113">
    <property type="entry name" value="ECH_2"/>
    <property type="match status" value="1"/>
</dbReference>
<dbReference type="CDD" id="cd06558">
    <property type="entry name" value="crotonase-like"/>
    <property type="match status" value="1"/>
</dbReference>
<evidence type="ECO:0000256" key="6">
    <source>
        <dbReference type="ARBA" id="ARBA00016714"/>
    </source>
</evidence>
<keyword evidence="7" id="KW-0101">Branched-chain amino acid catabolism</keyword>
<dbReference type="AlphaFoldDB" id="A0A0Q9WBF2"/>
<evidence type="ECO:0000256" key="9">
    <source>
        <dbReference type="ARBA" id="ARBA00023128"/>
    </source>
</evidence>
<dbReference type="Gene3D" id="3.90.226.10">
    <property type="entry name" value="2-enoyl-CoA Hydratase, Chain A, domain 1"/>
    <property type="match status" value="1"/>
</dbReference>
<evidence type="ECO:0000256" key="7">
    <source>
        <dbReference type="ARBA" id="ARBA00022456"/>
    </source>
</evidence>
<comment type="pathway">
    <text evidence="3">Amino-acid degradation; L-valine degradation.</text>
</comment>
<dbReference type="Proteomes" id="UP000008792">
    <property type="component" value="Unassembled WGS sequence"/>
</dbReference>
<reference evidence="13 14" key="1">
    <citation type="journal article" date="2007" name="Nature">
        <title>Evolution of genes and genomes on the Drosophila phylogeny.</title>
        <authorList>
            <consortium name="Drosophila 12 Genomes Consortium"/>
            <person name="Clark A.G."/>
            <person name="Eisen M.B."/>
            <person name="Smith D.R."/>
            <person name="Bergman C.M."/>
            <person name="Oliver B."/>
            <person name="Markow T.A."/>
            <person name="Kaufman T.C."/>
            <person name="Kellis M."/>
            <person name="Gelbart W."/>
            <person name="Iyer V.N."/>
            <person name="Pollard D.A."/>
            <person name="Sackton T.B."/>
            <person name="Larracuente A.M."/>
            <person name="Singh N.D."/>
            <person name="Abad J.P."/>
            <person name="Abt D.N."/>
            <person name="Adryan B."/>
            <person name="Aguade M."/>
            <person name="Akashi H."/>
            <person name="Anderson W.W."/>
            <person name="Aquadro C.F."/>
            <person name="Ardell D.H."/>
            <person name="Arguello R."/>
            <person name="Artieri C.G."/>
            <person name="Barbash D.A."/>
            <person name="Barker D."/>
            <person name="Barsanti P."/>
            <person name="Batterham P."/>
            <person name="Batzoglou S."/>
            <person name="Begun D."/>
            <person name="Bhutkar A."/>
            <person name="Blanco E."/>
            <person name="Bosak S.A."/>
            <person name="Bradley R.K."/>
            <person name="Brand A.D."/>
            <person name="Brent M.R."/>
            <person name="Brooks A.N."/>
            <person name="Brown R.H."/>
            <person name="Butlin R.K."/>
            <person name="Caggese C."/>
            <person name="Calvi B.R."/>
            <person name="Bernardo de Carvalho A."/>
            <person name="Caspi A."/>
            <person name="Castrezana S."/>
            <person name="Celniker S.E."/>
            <person name="Chang J.L."/>
            <person name="Chapple C."/>
            <person name="Chatterji S."/>
            <person name="Chinwalla A."/>
            <person name="Civetta A."/>
            <person name="Clifton S.W."/>
            <person name="Comeron J.M."/>
            <person name="Costello J.C."/>
            <person name="Coyne J.A."/>
            <person name="Daub J."/>
            <person name="David R.G."/>
            <person name="Delcher A.L."/>
            <person name="Delehaunty K."/>
            <person name="Do C.B."/>
            <person name="Ebling H."/>
            <person name="Edwards K."/>
            <person name="Eickbush T."/>
            <person name="Evans J.D."/>
            <person name="Filipski A."/>
            <person name="Findeiss S."/>
            <person name="Freyhult E."/>
            <person name="Fulton L."/>
            <person name="Fulton R."/>
            <person name="Garcia A.C."/>
            <person name="Gardiner A."/>
            <person name="Garfield D.A."/>
            <person name="Garvin B.E."/>
            <person name="Gibson G."/>
            <person name="Gilbert D."/>
            <person name="Gnerre S."/>
            <person name="Godfrey J."/>
            <person name="Good R."/>
            <person name="Gotea V."/>
            <person name="Gravely B."/>
            <person name="Greenberg A.J."/>
            <person name="Griffiths-Jones S."/>
            <person name="Gross S."/>
            <person name="Guigo R."/>
            <person name="Gustafson E.A."/>
            <person name="Haerty W."/>
            <person name="Hahn M.W."/>
            <person name="Halligan D.L."/>
            <person name="Halpern A.L."/>
            <person name="Halter G.M."/>
            <person name="Han M.V."/>
            <person name="Heger A."/>
            <person name="Hillier L."/>
            <person name="Hinrichs A.S."/>
            <person name="Holmes I."/>
            <person name="Hoskins R.A."/>
            <person name="Hubisz M.J."/>
            <person name="Hultmark D."/>
            <person name="Huntley M.A."/>
            <person name="Jaffe D.B."/>
            <person name="Jagadeeshan S."/>
            <person name="Jeck W.R."/>
            <person name="Johnson J."/>
            <person name="Jones C.D."/>
            <person name="Jordan W.C."/>
            <person name="Karpen G.H."/>
            <person name="Kataoka E."/>
            <person name="Keightley P.D."/>
            <person name="Kheradpour P."/>
            <person name="Kirkness E.F."/>
            <person name="Koerich L.B."/>
            <person name="Kristiansen K."/>
            <person name="Kudrna D."/>
            <person name="Kulathinal R.J."/>
            <person name="Kumar S."/>
            <person name="Kwok R."/>
            <person name="Lander E."/>
            <person name="Langley C.H."/>
            <person name="Lapoint R."/>
            <person name="Lazzaro B.P."/>
            <person name="Lee S.J."/>
            <person name="Levesque L."/>
            <person name="Li R."/>
            <person name="Lin C.F."/>
            <person name="Lin M.F."/>
            <person name="Lindblad-Toh K."/>
            <person name="Llopart A."/>
            <person name="Long M."/>
            <person name="Low L."/>
            <person name="Lozovsky E."/>
            <person name="Lu J."/>
            <person name="Luo M."/>
            <person name="Machado C.A."/>
            <person name="Makalowski W."/>
            <person name="Marzo M."/>
            <person name="Matsuda M."/>
            <person name="Matzkin L."/>
            <person name="McAllister B."/>
            <person name="McBride C.S."/>
            <person name="McKernan B."/>
            <person name="McKernan K."/>
            <person name="Mendez-Lago M."/>
            <person name="Minx P."/>
            <person name="Mollenhauer M.U."/>
            <person name="Montooth K."/>
            <person name="Mount S.M."/>
            <person name="Mu X."/>
            <person name="Myers E."/>
            <person name="Negre B."/>
            <person name="Newfeld S."/>
            <person name="Nielsen R."/>
            <person name="Noor M.A."/>
            <person name="O'Grady P."/>
            <person name="Pachter L."/>
            <person name="Papaceit M."/>
            <person name="Parisi M.J."/>
            <person name="Parisi M."/>
            <person name="Parts L."/>
            <person name="Pedersen J.S."/>
            <person name="Pesole G."/>
            <person name="Phillippy A.M."/>
            <person name="Ponting C.P."/>
            <person name="Pop M."/>
            <person name="Porcelli D."/>
            <person name="Powell J.R."/>
            <person name="Prohaska S."/>
            <person name="Pruitt K."/>
            <person name="Puig M."/>
            <person name="Quesneville H."/>
            <person name="Ram K.R."/>
            <person name="Rand D."/>
            <person name="Rasmussen M.D."/>
            <person name="Reed L.K."/>
            <person name="Reenan R."/>
            <person name="Reily A."/>
            <person name="Remington K.A."/>
            <person name="Rieger T.T."/>
            <person name="Ritchie M.G."/>
            <person name="Robin C."/>
            <person name="Rogers Y.H."/>
            <person name="Rohde C."/>
            <person name="Rozas J."/>
            <person name="Rubenfield M.J."/>
            <person name="Ruiz A."/>
            <person name="Russo S."/>
            <person name="Salzberg S.L."/>
            <person name="Sanchez-Gracia A."/>
            <person name="Saranga D.J."/>
            <person name="Sato H."/>
            <person name="Schaeffer S.W."/>
            <person name="Schatz M.C."/>
            <person name="Schlenke T."/>
            <person name="Schwartz R."/>
            <person name="Segarra C."/>
            <person name="Singh R.S."/>
            <person name="Sirot L."/>
            <person name="Sirota M."/>
            <person name="Sisneros N.B."/>
            <person name="Smith C.D."/>
            <person name="Smith T.F."/>
            <person name="Spieth J."/>
            <person name="Stage D.E."/>
            <person name="Stark A."/>
            <person name="Stephan W."/>
            <person name="Strausberg R.L."/>
            <person name="Strempel S."/>
            <person name="Sturgill D."/>
            <person name="Sutton G."/>
            <person name="Sutton G.G."/>
            <person name="Tao W."/>
            <person name="Teichmann S."/>
            <person name="Tobari Y.N."/>
            <person name="Tomimura Y."/>
            <person name="Tsolas J.M."/>
            <person name="Valente V.L."/>
            <person name="Venter E."/>
            <person name="Venter J.C."/>
            <person name="Vicario S."/>
            <person name="Vieira F.G."/>
            <person name="Vilella A.J."/>
            <person name="Villasante A."/>
            <person name="Walenz B."/>
            <person name="Wang J."/>
            <person name="Wasserman M."/>
            <person name="Watts T."/>
            <person name="Wilson D."/>
            <person name="Wilson R.K."/>
            <person name="Wing R.A."/>
            <person name="Wolfner M.F."/>
            <person name="Wong A."/>
            <person name="Wong G.K."/>
            <person name="Wu C.I."/>
            <person name="Wu G."/>
            <person name="Yamamoto D."/>
            <person name="Yang H.P."/>
            <person name="Yang S.P."/>
            <person name="Yorke J.A."/>
            <person name="Yoshida K."/>
            <person name="Zdobnov E."/>
            <person name="Zhang P."/>
            <person name="Zhang Y."/>
            <person name="Zimin A.V."/>
            <person name="Baldwin J."/>
            <person name="Abdouelleil A."/>
            <person name="Abdulkadir J."/>
            <person name="Abebe A."/>
            <person name="Abera B."/>
            <person name="Abreu J."/>
            <person name="Acer S.C."/>
            <person name="Aftuck L."/>
            <person name="Alexander A."/>
            <person name="An P."/>
            <person name="Anderson E."/>
            <person name="Anderson S."/>
            <person name="Arachi H."/>
            <person name="Azer M."/>
            <person name="Bachantsang P."/>
            <person name="Barry A."/>
            <person name="Bayul T."/>
            <person name="Berlin A."/>
            <person name="Bessette D."/>
            <person name="Bloom T."/>
            <person name="Blye J."/>
            <person name="Boguslavskiy L."/>
            <person name="Bonnet C."/>
            <person name="Boukhgalter B."/>
            <person name="Bourzgui I."/>
            <person name="Brown A."/>
            <person name="Cahill P."/>
            <person name="Channer S."/>
            <person name="Cheshatsang Y."/>
            <person name="Chuda L."/>
            <person name="Citroen M."/>
            <person name="Collymore A."/>
            <person name="Cooke P."/>
            <person name="Costello M."/>
            <person name="D'Aco K."/>
            <person name="Daza R."/>
            <person name="De Haan G."/>
            <person name="DeGray S."/>
            <person name="DeMaso C."/>
            <person name="Dhargay N."/>
            <person name="Dooley K."/>
            <person name="Dooley E."/>
            <person name="Doricent M."/>
            <person name="Dorje P."/>
            <person name="Dorjee K."/>
            <person name="Dupes A."/>
            <person name="Elong R."/>
            <person name="Falk J."/>
            <person name="Farina A."/>
            <person name="Faro S."/>
            <person name="Ferguson D."/>
            <person name="Fisher S."/>
            <person name="Foley C.D."/>
            <person name="Franke A."/>
            <person name="Friedrich D."/>
            <person name="Gadbois L."/>
            <person name="Gearin G."/>
            <person name="Gearin C.R."/>
            <person name="Giannoukos G."/>
            <person name="Goode T."/>
            <person name="Graham J."/>
            <person name="Grandbois E."/>
            <person name="Grewal S."/>
            <person name="Gyaltsen K."/>
            <person name="Hafez N."/>
            <person name="Hagos B."/>
            <person name="Hall J."/>
            <person name="Henson C."/>
            <person name="Hollinger A."/>
            <person name="Honan T."/>
            <person name="Huard M.D."/>
            <person name="Hughes L."/>
            <person name="Hurhula B."/>
            <person name="Husby M.E."/>
            <person name="Kamat A."/>
            <person name="Kanga B."/>
            <person name="Kashin S."/>
            <person name="Khazanovich D."/>
            <person name="Kisner P."/>
            <person name="Lance K."/>
            <person name="Lara M."/>
            <person name="Lee W."/>
            <person name="Lennon N."/>
            <person name="Letendre F."/>
            <person name="LeVine R."/>
            <person name="Lipovsky A."/>
            <person name="Liu X."/>
            <person name="Liu J."/>
            <person name="Liu S."/>
            <person name="Lokyitsang T."/>
            <person name="Lokyitsang Y."/>
            <person name="Lubonja R."/>
            <person name="Lui A."/>
            <person name="MacDonald P."/>
            <person name="Magnisalis V."/>
            <person name="Maru K."/>
            <person name="Matthews C."/>
            <person name="McCusker W."/>
            <person name="McDonough S."/>
            <person name="Mehta T."/>
            <person name="Meldrim J."/>
            <person name="Meneus L."/>
            <person name="Mihai O."/>
            <person name="Mihalev A."/>
            <person name="Mihova T."/>
            <person name="Mittelman R."/>
            <person name="Mlenga V."/>
            <person name="Montmayeur A."/>
            <person name="Mulrain L."/>
            <person name="Navidi A."/>
            <person name="Naylor J."/>
            <person name="Negash T."/>
            <person name="Nguyen T."/>
            <person name="Nguyen N."/>
            <person name="Nicol R."/>
            <person name="Norbu C."/>
            <person name="Norbu N."/>
            <person name="Novod N."/>
            <person name="O'Neill B."/>
            <person name="Osman S."/>
            <person name="Markiewicz E."/>
            <person name="Oyono O.L."/>
            <person name="Patti C."/>
            <person name="Phunkhang P."/>
            <person name="Pierre F."/>
            <person name="Priest M."/>
            <person name="Raghuraman S."/>
            <person name="Rege F."/>
            <person name="Reyes R."/>
            <person name="Rise C."/>
            <person name="Rogov P."/>
            <person name="Ross K."/>
            <person name="Ryan E."/>
            <person name="Settipalli S."/>
            <person name="Shea T."/>
            <person name="Sherpa N."/>
            <person name="Shi L."/>
            <person name="Shih D."/>
            <person name="Sparrow T."/>
            <person name="Spaulding J."/>
            <person name="Stalker J."/>
            <person name="Stange-Thomann N."/>
            <person name="Stavropoulos S."/>
            <person name="Stone C."/>
            <person name="Strader C."/>
            <person name="Tesfaye S."/>
            <person name="Thomson T."/>
            <person name="Thoulutsang Y."/>
            <person name="Thoulutsang D."/>
            <person name="Topham K."/>
            <person name="Topping I."/>
            <person name="Tsamla T."/>
            <person name="Vassiliev H."/>
            <person name="Vo A."/>
            <person name="Wangchuk T."/>
            <person name="Wangdi T."/>
            <person name="Weiand M."/>
            <person name="Wilkinson J."/>
            <person name="Wilson A."/>
            <person name="Yadav S."/>
            <person name="Young G."/>
            <person name="Yu Q."/>
            <person name="Zembek L."/>
            <person name="Zhong D."/>
            <person name="Zimmer A."/>
            <person name="Zwirko Z."/>
            <person name="Jaffe D.B."/>
            <person name="Alvarez P."/>
            <person name="Brockman W."/>
            <person name="Butler J."/>
            <person name="Chin C."/>
            <person name="Gnerre S."/>
            <person name="Grabherr M."/>
            <person name="Kleber M."/>
            <person name="Mauceli E."/>
            <person name="MacCallum I."/>
        </authorList>
    </citation>
    <scope>NUCLEOTIDE SEQUENCE [LARGE SCALE GENOMIC DNA]</scope>
    <source>
        <strain evidence="14">Tucson 15010-1051.87</strain>
    </source>
</reference>
<dbReference type="UniPathway" id="UPA00362"/>
<dbReference type="SUPFAM" id="SSF52096">
    <property type="entry name" value="ClpP/crotonase"/>
    <property type="match status" value="1"/>
</dbReference>
<keyword evidence="8" id="KW-0378">Hydrolase</keyword>
<keyword evidence="9" id="KW-0496">Mitochondrion</keyword>
<name>A0A0Q9WBF2_DROVI</name>
<evidence type="ECO:0000313" key="14">
    <source>
        <dbReference type="Proteomes" id="UP000008792"/>
    </source>
</evidence>
<dbReference type="InterPro" id="IPR029045">
    <property type="entry name" value="ClpP/crotonase-like_dom_sf"/>
</dbReference>
<dbReference type="SMR" id="A0A0Q9WBF2"/>
<dbReference type="InterPro" id="IPR032259">
    <property type="entry name" value="HIBYL-CoA-H"/>
</dbReference>
<organism evidence="13 14">
    <name type="scientific">Drosophila virilis</name>
    <name type="common">Fruit fly</name>
    <dbReference type="NCBI Taxonomy" id="7244"/>
    <lineage>
        <taxon>Eukaryota</taxon>
        <taxon>Metazoa</taxon>
        <taxon>Ecdysozoa</taxon>
        <taxon>Arthropoda</taxon>
        <taxon>Hexapoda</taxon>
        <taxon>Insecta</taxon>
        <taxon>Pterygota</taxon>
        <taxon>Neoptera</taxon>
        <taxon>Endopterygota</taxon>
        <taxon>Diptera</taxon>
        <taxon>Brachycera</taxon>
        <taxon>Muscomorpha</taxon>
        <taxon>Ephydroidea</taxon>
        <taxon>Drosophilidae</taxon>
        <taxon>Drosophila</taxon>
    </lineage>
</organism>
<accession>A0A0Q9WBF2</accession>
<comment type="function">
    <text evidence="10">Hydrolyzes 3-hydroxyisobutyryl-CoA (HIBYL-CoA), a saline catabolite. Has high activity toward isobutyryl-CoA. Could be an isobutyryl-CoA dehydrogenase that functions in valine catabolism. Also hydrolyzes 3-hydroxypropanoyl-CoA.</text>
</comment>
<dbReference type="EC" id="3.1.2.4" evidence="5"/>
<evidence type="ECO:0000256" key="1">
    <source>
        <dbReference type="ARBA" id="ARBA00001709"/>
    </source>
</evidence>
<comment type="subcellular location">
    <subcellularLocation>
        <location evidence="2">Mitochondrion</location>
    </subcellularLocation>
</comment>
<keyword evidence="14" id="KW-1185">Reference proteome</keyword>
<comment type="catalytic activity">
    <reaction evidence="1">
        <text>3-hydroxy-2-methylpropanoyl-CoA + H2O = 3-hydroxy-2-methylpropanoate + CoA + H(+)</text>
        <dbReference type="Rhea" id="RHEA:20888"/>
        <dbReference type="ChEBI" id="CHEBI:11805"/>
        <dbReference type="ChEBI" id="CHEBI:15377"/>
        <dbReference type="ChEBI" id="CHEBI:15378"/>
        <dbReference type="ChEBI" id="CHEBI:57287"/>
        <dbReference type="ChEBI" id="CHEBI:57340"/>
        <dbReference type="EC" id="3.1.2.4"/>
    </reaction>
</comment>
<gene>
    <name evidence="13" type="primary">Dvir\GJ10482</name>
    <name evidence="13" type="ORF">Dvir_GJ10482</name>
</gene>